<dbReference type="EMBL" id="DS113770">
    <property type="protein sequence ID" value="EAX96200.1"/>
    <property type="molecule type" value="Genomic_DNA"/>
</dbReference>
<dbReference type="RefSeq" id="XP_001309130.1">
    <property type="nucleotide sequence ID" value="XM_001309129.1"/>
</dbReference>
<dbReference type="VEuPathDB" id="TrichDB:TVAG_000290"/>
<dbReference type="InterPro" id="IPR013766">
    <property type="entry name" value="Thioredoxin_domain"/>
</dbReference>
<dbReference type="eggNOG" id="KOG0907">
    <property type="taxonomic scope" value="Eukaryota"/>
</dbReference>
<reference evidence="3" key="2">
    <citation type="journal article" date="2007" name="Science">
        <title>Draft genome sequence of the sexually transmitted pathogen Trichomonas vaginalis.</title>
        <authorList>
            <person name="Carlton J.M."/>
            <person name="Hirt R.P."/>
            <person name="Silva J.C."/>
            <person name="Delcher A.L."/>
            <person name="Schatz M."/>
            <person name="Zhao Q."/>
            <person name="Wortman J.R."/>
            <person name="Bidwell S.L."/>
            <person name="Alsmark U.C.M."/>
            <person name="Besteiro S."/>
            <person name="Sicheritz-Ponten T."/>
            <person name="Noel C.J."/>
            <person name="Dacks J.B."/>
            <person name="Foster P.G."/>
            <person name="Simillion C."/>
            <person name="Van de Peer Y."/>
            <person name="Miranda-Saavedra D."/>
            <person name="Barton G.J."/>
            <person name="Westrop G.D."/>
            <person name="Mueller S."/>
            <person name="Dessi D."/>
            <person name="Fiori P.L."/>
            <person name="Ren Q."/>
            <person name="Paulsen I."/>
            <person name="Zhang H."/>
            <person name="Bastida-Corcuera F.D."/>
            <person name="Simoes-Barbosa A."/>
            <person name="Brown M.T."/>
            <person name="Hayes R.D."/>
            <person name="Mukherjee M."/>
            <person name="Okumura C.Y."/>
            <person name="Schneider R."/>
            <person name="Smith A.J."/>
            <person name="Vanacova S."/>
            <person name="Villalvazo M."/>
            <person name="Haas B.J."/>
            <person name="Pertea M."/>
            <person name="Feldblyum T.V."/>
            <person name="Utterback T.R."/>
            <person name="Shu C.L."/>
            <person name="Osoegawa K."/>
            <person name="de Jong P.J."/>
            <person name="Hrdy I."/>
            <person name="Horvathova L."/>
            <person name="Zubacova Z."/>
            <person name="Dolezal P."/>
            <person name="Malik S.B."/>
            <person name="Logsdon J.M. Jr."/>
            <person name="Henze K."/>
            <person name="Gupta A."/>
            <person name="Wang C.C."/>
            <person name="Dunne R.L."/>
            <person name="Upcroft J.A."/>
            <person name="Upcroft P."/>
            <person name="White O."/>
            <person name="Salzberg S.L."/>
            <person name="Tang P."/>
            <person name="Chiu C.-H."/>
            <person name="Lee Y.-S."/>
            <person name="Embley T.M."/>
            <person name="Coombs G.H."/>
            <person name="Mottram J.C."/>
            <person name="Tachezy J."/>
            <person name="Fraser-Liggett C.M."/>
            <person name="Johnson P.J."/>
        </authorList>
    </citation>
    <scope>NUCLEOTIDE SEQUENCE [LARGE SCALE GENOMIC DNA]</scope>
    <source>
        <strain evidence="3">G3</strain>
    </source>
</reference>
<dbReference type="CDD" id="cd02947">
    <property type="entry name" value="TRX_family"/>
    <property type="match status" value="1"/>
</dbReference>
<evidence type="ECO:0000256" key="1">
    <source>
        <dbReference type="ARBA" id="ARBA00023157"/>
    </source>
</evidence>
<dbReference type="SUPFAM" id="SSF52833">
    <property type="entry name" value="Thioredoxin-like"/>
    <property type="match status" value="1"/>
</dbReference>
<dbReference type="SMR" id="A2FFZ0"/>
<gene>
    <name evidence="3" type="ORF">TVAG_000290</name>
</gene>
<evidence type="ECO:0000259" key="2">
    <source>
        <dbReference type="PROSITE" id="PS51352"/>
    </source>
</evidence>
<dbReference type="PROSITE" id="PS00194">
    <property type="entry name" value="THIOREDOXIN_1"/>
    <property type="match status" value="1"/>
</dbReference>
<keyword evidence="4" id="KW-1185">Reference proteome</keyword>
<proteinExistence type="predicted"/>
<evidence type="ECO:0000313" key="3">
    <source>
        <dbReference type="EMBL" id="EAX96200.1"/>
    </source>
</evidence>
<name>A2FFZ0_TRIV3</name>
<dbReference type="Proteomes" id="UP000001542">
    <property type="component" value="Unassembled WGS sequence"/>
</dbReference>
<dbReference type="InterPro" id="IPR036249">
    <property type="entry name" value="Thioredoxin-like_sf"/>
</dbReference>
<reference evidence="3" key="1">
    <citation type="submission" date="2006-10" db="EMBL/GenBank/DDBJ databases">
        <authorList>
            <person name="Amadeo P."/>
            <person name="Zhao Q."/>
            <person name="Wortman J."/>
            <person name="Fraser-Liggett C."/>
            <person name="Carlton J."/>
        </authorList>
    </citation>
    <scope>NUCLEOTIDE SEQUENCE</scope>
    <source>
        <strain evidence="3">G3</strain>
    </source>
</reference>
<keyword evidence="1" id="KW-1015">Disulfide bond</keyword>
<dbReference type="OrthoDB" id="2121326at2759"/>
<dbReference type="InterPro" id="IPR017937">
    <property type="entry name" value="Thioredoxin_CS"/>
</dbReference>
<dbReference type="Pfam" id="PF00085">
    <property type="entry name" value="Thioredoxin"/>
    <property type="match status" value="1"/>
</dbReference>
<dbReference type="Gene3D" id="3.40.30.10">
    <property type="entry name" value="Glutaredoxin"/>
    <property type="match status" value="1"/>
</dbReference>
<dbReference type="PROSITE" id="PS51352">
    <property type="entry name" value="THIOREDOXIN_2"/>
    <property type="match status" value="1"/>
</dbReference>
<dbReference type="PANTHER" id="PTHR46115">
    <property type="entry name" value="THIOREDOXIN-LIKE PROTEIN 1"/>
    <property type="match status" value="1"/>
</dbReference>
<dbReference type="STRING" id="5722.A2FFZ0"/>
<dbReference type="InParanoid" id="A2FFZ0"/>
<sequence>MSNLLNFLGDYDTLTAIAKKVNRLLVVDFFATWCGPCKALGENMPQIAKQYPNVVFLKVDIDQNKELATRFGVQSVPHVKFLRYQNESINDLGTINGCDVVGIRNKINELTK</sequence>
<dbReference type="KEGG" id="tva:4753968"/>
<accession>A2FFZ0</accession>
<organism evidence="3 4">
    <name type="scientific">Trichomonas vaginalis (strain ATCC PRA-98 / G3)</name>
    <dbReference type="NCBI Taxonomy" id="412133"/>
    <lineage>
        <taxon>Eukaryota</taxon>
        <taxon>Metamonada</taxon>
        <taxon>Parabasalia</taxon>
        <taxon>Trichomonadida</taxon>
        <taxon>Trichomonadidae</taxon>
        <taxon>Trichomonas</taxon>
    </lineage>
</organism>
<dbReference type="VEuPathDB" id="TrichDB:TVAGG3_0657800"/>
<protein>
    <submittedName>
        <fullName evidence="3">Thioredoxin family protein</fullName>
    </submittedName>
</protein>
<evidence type="ECO:0000313" key="4">
    <source>
        <dbReference type="Proteomes" id="UP000001542"/>
    </source>
</evidence>
<feature type="domain" description="Thioredoxin" evidence="2">
    <location>
        <begin position="1"/>
        <end position="112"/>
    </location>
</feature>
<dbReference type="PRINTS" id="PR00421">
    <property type="entry name" value="THIOREDOXIN"/>
</dbReference>
<dbReference type="AlphaFoldDB" id="A2FFZ0"/>
<dbReference type="FunCoup" id="A2FFZ0">
    <property type="interactions" value="422"/>
</dbReference>